<evidence type="ECO:0000256" key="1">
    <source>
        <dbReference type="SAM" id="Phobius"/>
    </source>
</evidence>
<reference evidence="2 3" key="1">
    <citation type="submission" date="2018-02" db="EMBL/GenBank/DDBJ databases">
        <title>Classification genera of Pasteurellaceae by whole genome sequence comparison.</title>
        <authorList>
            <person name="Christensen H."/>
        </authorList>
    </citation>
    <scope>NUCLEOTIDE SEQUENCE [LARGE SCALE GENOMIC DNA]</scope>
    <source>
        <strain evidence="2 3">20186H4H1</strain>
    </source>
</reference>
<dbReference type="EMBL" id="PQVI01000018">
    <property type="protein sequence ID" value="POY42950.1"/>
    <property type="molecule type" value="Genomic_DNA"/>
</dbReference>
<name>A0ABX4ZUR7_9PAST</name>
<keyword evidence="1" id="KW-1133">Transmembrane helix</keyword>
<dbReference type="Proteomes" id="UP000237229">
    <property type="component" value="Unassembled WGS sequence"/>
</dbReference>
<comment type="caution">
    <text evidence="2">The sequence shown here is derived from an EMBL/GenBank/DDBJ whole genome shotgun (WGS) entry which is preliminary data.</text>
</comment>
<feature type="transmembrane region" description="Helical" evidence="1">
    <location>
        <begin position="77"/>
        <end position="98"/>
    </location>
</feature>
<keyword evidence="3" id="KW-1185">Reference proteome</keyword>
<gene>
    <name evidence="2" type="ORF">C3Z13_02225</name>
</gene>
<protein>
    <recommendedName>
        <fullName evidence="4">YcxB-like protein domain-containing protein</fullName>
    </recommendedName>
</protein>
<evidence type="ECO:0000313" key="3">
    <source>
        <dbReference type="Proteomes" id="UP000237229"/>
    </source>
</evidence>
<feature type="transmembrane region" description="Helical" evidence="1">
    <location>
        <begin position="49"/>
        <end position="71"/>
    </location>
</feature>
<keyword evidence="1" id="KW-0812">Transmembrane</keyword>
<dbReference type="RefSeq" id="WP_103854866.1">
    <property type="nucleotide sequence ID" value="NZ_PQVI01000018.1"/>
</dbReference>
<organism evidence="2 3">
    <name type="scientific">Avibacterium endocarditidis</name>
    <dbReference type="NCBI Taxonomy" id="380674"/>
    <lineage>
        <taxon>Bacteria</taxon>
        <taxon>Pseudomonadati</taxon>
        <taxon>Pseudomonadota</taxon>
        <taxon>Gammaproteobacteria</taxon>
        <taxon>Pasteurellales</taxon>
        <taxon>Pasteurellaceae</taxon>
        <taxon>Avibacterium</taxon>
    </lineage>
</organism>
<accession>A0ABX4ZUR7</accession>
<evidence type="ECO:0008006" key="4">
    <source>
        <dbReference type="Google" id="ProtNLM"/>
    </source>
</evidence>
<proteinExistence type="predicted"/>
<sequence length="198" mass="22798">MGEKAIEEAQKSYNERVAELLGKTTETYLFSEYQKQADTINNRISNNTWAFFIIIILLIAFAICSLIHLPSSQGNNWIPYIFIRIFIAFTAFYALVFLNRSIRDDRKLEQTYRHKEVVSKSYLNYLEFLDKNVMISYNNKDGVINNGQIIKEKVSQIAVESLGINPALLLDKSTAEKIPMEELLSRILDKTTTTKKGE</sequence>
<evidence type="ECO:0000313" key="2">
    <source>
        <dbReference type="EMBL" id="POY42950.1"/>
    </source>
</evidence>
<keyword evidence="1" id="KW-0472">Membrane</keyword>